<proteinExistence type="predicted"/>
<evidence type="ECO:0000313" key="2">
    <source>
        <dbReference type="Proteomes" id="UP001234602"/>
    </source>
</evidence>
<dbReference type="EMBL" id="JAUCEY010000008">
    <property type="protein sequence ID" value="MDM5452716.1"/>
    <property type="molecule type" value="Genomic_DNA"/>
</dbReference>
<reference evidence="1" key="1">
    <citation type="submission" date="2023-06" db="EMBL/GenBank/DDBJ databases">
        <title>Comparative genomics of Bacillaceae isolates and their secondary metabolite potential.</title>
        <authorList>
            <person name="Song L."/>
            <person name="Nielsen L.J."/>
            <person name="Mohite O."/>
            <person name="Xu X."/>
            <person name="Weber T."/>
            <person name="Kovacs A.T."/>
        </authorList>
    </citation>
    <scope>NUCLEOTIDE SEQUENCE</scope>
    <source>
        <strain evidence="1">D8_B_37</strain>
    </source>
</reference>
<sequence length="313" mass="35709">MIGIKTRTVYEAYGLTISSEIALPELLPINVEDGKTDIVIEKADLHTLWSEHSVPDDDFVIKKDWIMFHVSKTAIFLIQSGNRIEFSPIDAAQEDEIRLYILGTCMGAILMQRKILPIHGSAVAIDGKAYAIVGDSGAGKSTLASAFLKRGYKLMSDDVIPVTLNHENIPIVTPSYPQQKLWLESLNHFEMDSNNYQPLIVREDKFAVPVQSQFFSEPLPLAGVFELIKGEDSEIDIKPIQSLQRFYKLYHHTYRNFFIQKSGLMDWHFNTSARMIKKIEFFQISRPTNRFTATDLSEIILHVLKGEEMVHEY</sequence>
<protein>
    <submittedName>
        <fullName evidence="1">Aldolase</fullName>
    </submittedName>
</protein>
<dbReference type="AlphaFoldDB" id="A0AAW7IC80"/>
<dbReference type="InterPro" id="IPR027417">
    <property type="entry name" value="P-loop_NTPase"/>
</dbReference>
<dbReference type="RefSeq" id="WP_289320004.1">
    <property type="nucleotide sequence ID" value="NZ_JAUCEY010000008.1"/>
</dbReference>
<evidence type="ECO:0000313" key="1">
    <source>
        <dbReference type="EMBL" id="MDM5452716.1"/>
    </source>
</evidence>
<accession>A0AAW7IC80</accession>
<dbReference type="Proteomes" id="UP001234602">
    <property type="component" value="Unassembled WGS sequence"/>
</dbReference>
<dbReference type="SUPFAM" id="SSF53795">
    <property type="entry name" value="PEP carboxykinase-like"/>
    <property type="match status" value="1"/>
</dbReference>
<organism evidence="1 2">
    <name type="scientific">Peribacillus simplex</name>
    <dbReference type="NCBI Taxonomy" id="1478"/>
    <lineage>
        <taxon>Bacteria</taxon>
        <taxon>Bacillati</taxon>
        <taxon>Bacillota</taxon>
        <taxon>Bacilli</taxon>
        <taxon>Bacillales</taxon>
        <taxon>Bacillaceae</taxon>
        <taxon>Peribacillus</taxon>
    </lineage>
</organism>
<gene>
    <name evidence="1" type="ORF">QUF89_11040</name>
</gene>
<name>A0AAW7IC80_9BACI</name>
<comment type="caution">
    <text evidence="1">The sequence shown here is derived from an EMBL/GenBank/DDBJ whole genome shotgun (WGS) entry which is preliminary data.</text>
</comment>
<dbReference type="Gene3D" id="3.40.50.300">
    <property type="entry name" value="P-loop containing nucleotide triphosphate hydrolases"/>
    <property type="match status" value="1"/>
</dbReference>